<organism evidence="1 2">
    <name type="scientific">Ditylenchus destructor</name>
    <dbReference type="NCBI Taxonomy" id="166010"/>
    <lineage>
        <taxon>Eukaryota</taxon>
        <taxon>Metazoa</taxon>
        <taxon>Ecdysozoa</taxon>
        <taxon>Nematoda</taxon>
        <taxon>Chromadorea</taxon>
        <taxon>Rhabditida</taxon>
        <taxon>Tylenchina</taxon>
        <taxon>Tylenchomorpha</taxon>
        <taxon>Sphaerularioidea</taxon>
        <taxon>Anguinidae</taxon>
        <taxon>Anguininae</taxon>
        <taxon>Ditylenchus</taxon>
    </lineage>
</organism>
<sequence>MDDMSTHHLPAFRYHPDPVATGNVGPSSTTCRVCQQARGYVYLRDAIHAGREDYSEQICPWCIADGRAASALNVAFACRLDIDENVSETALEELSLRTPGYAGFQGGKWLAHCSDVCRFLGDASVEQVSQASAATIAAWGADNGADEALWLELAIDYVPGADIGFYTFECLHCGLIQFHVDAA</sequence>
<dbReference type="Pfam" id="PF03691">
    <property type="entry name" value="UPF0167"/>
    <property type="match status" value="1"/>
</dbReference>
<accession>A0AAD4QVH3</accession>
<dbReference type="AlphaFoldDB" id="A0AAD4QVH3"/>
<evidence type="ECO:0000313" key="1">
    <source>
        <dbReference type="EMBL" id="KAI1691728.1"/>
    </source>
</evidence>
<gene>
    <name evidence="1" type="ORF">DdX_21686</name>
</gene>
<evidence type="ECO:0000313" key="2">
    <source>
        <dbReference type="Proteomes" id="UP001201812"/>
    </source>
</evidence>
<evidence type="ECO:0008006" key="3">
    <source>
        <dbReference type="Google" id="ProtNLM"/>
    </source>
</evidence>
<protein>
    <recommendedName>
        <fullName evidence="3">CbrC family protein</fullName>
    </recommendedName>
</protein>
<dbReference type="EMBL" id="JAKKPZ010000878">
    <property type="protein sequence ID" value="KAI1691728.1"/>
    <property type="molecule type" value="Genomic_DNA"/>
</dbReference>
<dbReference type="Proteomes" id="UP001201812">
    <property type="component" value="Unassembled WGS sequence"/>
</dbReference>
<comment type="caution">
    <text evidence="1">The sequence shown here is derived from an EMBL/GenBank/DDBJ whole genome shotgun (WGS) entry which is preliminary data.</text>
</comment>
<proteinExistence type="predicted"/>
<name>A0AAD4QVH3_9BILA</name>
<reference evidence="1" key="1">
    <citation type="submission" date="2022-01" db="EMBL/GenBank/DDBJ databases">
        <title>Genome Sequence Resource for Two Populations of Ditylenchus destructor, the Migratory Endoparasitic Phytonematode.</title>
        <authorList>
            <person name="Zhang H."/>
            <person name="Lin R."/>
            <person name="Xie B."/>
        </authorList>
    </citation>
    <scope>NUCLEOTIDE SEQUENCE</scope>
    <source>
        <strain evidence="1">BazhouSP</strain>
    </source>
</reference>
<keyword evidence="2" id="KW-1185">Reference proteome</keyword>
<dbReference type="InterPro" id="IPR005363">
    <property type="entry name" value="UPF0167"/>
</dbReference>